<name>A0A6J6FGH1_9ZZZZ</name>
<protein>
    <submittedName>
        <fullName evidence="4">Unannotated protein</fullName>
    </submittedName>
</protein>
<organism evidence="4">
    <name type="scientific">freshwater metagenome</name>
    <dbReference type="NCBI Taxonomy" id="449393"/>
    <lineage>
        <taxon>unclassified sequences</taxon>
        <taxon>metagenomes</taxon>
        <taxon>ecological metagenomes</taxon>
    </lineage>
</organism>
<proteinExistence type="predicted"/>
<accession>A0A6J6FGH1</accession>
<dbReference type="SUPFAM" id="SSF53335">
    <property type="entry name" value="S-adenosyl-L-methionine-dependent methyltransferases"/>
    <property type="match status" value="1"/>
</dbReference>
<dbReference type="PANTHER" id="PTHR47816">
    <property type="entry name" value="RIBOSOMAL RNA SMALL SUBUNIT METHYLTRANSFERASE C"/>
    <property type="match status" value="1"/>
</dbReference>
<keyword evidence="2" id="KW-0808">Transferase</keyword>
<dbReference type="InterPro" id="IPR046977">
    <property type="entry name" value="RsmC/RlmG"/>
</dbReference>
<dbReference type="Pfam" id="PF05175">
    <property type="entry name" value="MTS"/>
    <property type="match status" value="1"/>
</dbReference>
<dbReference type="GO" id="GO:0032259">
    <property type="term" value="P:methylation"/>
    <property type="evidence" value="ECO:0007669"/>
    <property type="project" value="UniProtKB-KW"/>
</dbReference>
<evidence type="ECO:0000313" key="4">
    <source>
        <dbReference type="EMBL" id="CAB4587487.1"/>
    </source>
</evidence>
<dbReference type="Gene3D" id="3.40.50.150">
    <property type="entry name" value="Vaccinia Virus protein VP39"/>
    <property type="match status" value="1"/>
</dbReference>
<dbReference type="PANTHER" id="PTHR47816:SF4">
    <property type="entry name" value="RIBOSOMAL RNA SMALL SUBUNIT METHYLTRANSFERASE C"/>
    <property type="match status" value="1"/>
</dbReference>
<evidence type="ECO:0000259" key="3">
    <source>
        <dbReference type="Pfam" id="PF05175"/>
    </source>
</evidence>
<gene>
    <name evidence="4" type="ORF">UFOPK1493_03531</name>
</gene>
<keyword evidence="1" id="KW-0489">Methyltransferase</keyword>
<dbReference type="GO" id="GO:0008757">
    <property type="term" value="F:S-adenosylmethionine-dependent methyltransferase activity"/>
    <property type="evidence" value="ECO:0007669"/>
    <property type="project" value="InterPro"/>
</dbReference>
<dbReference type="AlphaFoldDB" id="A0A6J6FGH1"/>
<evidence type="ECO:0000256" key="1">
    <source>
        <dbReference type="ARBA" id="ARBA00022603"/>
    </source>
</evidence>
<dbReference type="EMBL" id="CAEZSR010000202">
    <property type="protein sequence ID" value="CAB4587487.1"/>
    <property type="molecule type" value="Genomic_DNA"/>
</dbReference>
<dbReference type="InterPro" id="IPR029063">
    <property type="entry name" value="SAM-dependent_MTases_sf"/>
</dbReference>
<dbReference type="CDD" id="cd02440">
    <property type="entry name" value="AdoMet_MTases"/>
    <property type="match status" value="1"/>
</dbReference>
<sequence length="197" mass="21218">MSQYFANDPSVPSAPLEVTWSLPDGPLVLVTDRGVFGYGQIDTGTKLLLVTLDRPPATGDLLDLGCGTGAIALTMARRSPAATVWAIDVNRRARELCEANARRHGLGNVRVCAPEDVPPEVRFAAIWSNPPIRIGKAALHELLSHWIGRLTPDGEALLVVQKHLGADSLARWLAEQGHPTERVATGAGFRVLRVRPA</sequence>
<dbReference type="InterPro" id="IPR007848">
    <property type="entry name" value="Small_mtfrase_dom"/>
</dbReference>
<evidence type="ECO:0000256" key="2">
    <source>
        <dbReference type="ARBA" id="ARBA00022679"/>
    </source>
</evidence>
<reference evidence="4" key="1">
    <citation type="submission" date="2020-05" db="EMBL/GenBank/DDBJ databases">
        <authorList>
            <person name="Chiriac C."/>
            <person name="Salcher M."/>
            <person name="Ghai R."/>
            <person name="Kavagutti S V."/>
        </authorList>
    </citation>
    <scope>NUCLEOTIDE SEQUENCE</scope>
</reference>
<feature type="domain" description="Methyltransferase small" evidence="3">
    <location>
        <begin position="28"/>
        <end position="193"/>
    </location>
</feature>